<accession>A0A852Z8S1</accession>
<sequence>MNPLGPPRRCLWDDRSLDTHPAWTYARQKTRELIPQLPTTERAVKEWQG</sequence>
<comment type="caution">
    <text evidence="1">The sequence shown here is derived from an EMBL/GenBank/DDBJ whole genome shotgun (WGS) entry which is preliminary data.</text>
</comment>
<proteinExistence type="predicted"/>
<keyword evidence="2" id="KW-1185">Reference proteome</keyword>
<gene>
    <name evidence="1" type="ORF">F4554_000890</name>
</gene>
<evidence type="ECO:0000313" key="1">
    <source>
        <dbReference type="EMBL" id="NYH88252.1"/>
    </source>
</evidence>
<evidence type="ECO:0000313" key="2">
    <source>
        <dbReference type="Proteomes" id="UP000579605"/>
    </source>
</evidence>
<name>A0A852Z8S1_9ACTN</name>
<dbReference type="AlphaFoldDB" id="A0A852Z8S1"/>
<dbReference type="Proteomes" id="UP000579605">
    <property type="component" value="Unassembled WGS sequence"/>
</dbReference>
<organism evidence="1 2">
    <name type="scientific">Actinopolymorpha rutila</name>
    <dbReference type="NCBI Taxonomy" id="446787"/>
    <lineage>
        <taxon>Bacteria</taxon>
        <taxon>Bacillati</taxon>
        <taxon>Actinomycetota</taxon>
        <taxon>Actinomycetes</taxon>
        <taxon>Propionibacteriales</taxon>
        <taxon>Actinopolymorphaceae</taxon>
        <taxon>Actinopolymorpha</taxon>
    </lineage>
</organism>
<reference evidence="1 2" key="1">
    <citation type="submission" date="2020-07" db="EMBL/GenBank/DDBJ databases">
        <title>Sequencing the genomes of 1000 actinobacteria strains.</title>
        <authorList>
            <person name="Klenk H.-P."/>
        </authorList>
    </citation>
    <scope>NUCLEOTIDE SEQUENCE [LARGE SCALE GENOMIC DNA]</scope>
    <source>
        <strain evidence="1 2">DSM 18448</strain>
    </source>
</reference>
<dbReference type="EMBL" id="JACBZH010000001">
    <property type="protein sequence ID" value="NYH88252.1"/>
    <property type="molecule type" value="Genomic_DNA"/>
</dbReference>
<protein>
    <submittedName>
        <fullName evidence="1">Uncharacterized protein</fullName>
    </submittedName>
</protein>